<evidence type="ECO:0000313" key="2">
    <source>
        <dbReference type="Proteomes" id="UP001148662"/>
    </source>
</evidence>
<keyword evidence="2" id="KW-1185">Reference proteome</keyword>
<reference evidence="1" key="1">
    <citation type="submission" date="2022-07" db="EMBL/GenBank/DDBJ databases">
        <title>Genome Sequence of Phlebia brevispora.</title>
        <authorList>
            <person name="Buettner E."/>
        </authorList>
    </citation>
    <scope>NUCLEOTIDE SEQUENCE</scope>
    <source>
        <strain evidence="1">MPL23</strain>
    </source>
</reference>
<dbReference type="EMBL" id="JANHOG010001747">
    <property type="protein sequence ID" value="KAJ3532197.1"/>
    <property type="molecule type" value="Genomic_DNA"/>
</dbReference>
<name>A0ACC1S4W9_9APHY</name>
<sequence>MTGLSALIFGATGASGRYLLRELLQSDKFDRIGEYGRRVTPSADLPGTEKLEQKVIDFENLDPTMIKKGKWDVVFITLGSNSRAAGSPEAFEKIDRQYVLDVAQAAKSEDPDRKQRLVYLSSGGANSKSRFLYMRSKGLTEDGLASMGYDFISIRAGFLMDAERDSVRPIAEYLIKPFFSFVSYFTTAAQIPVPSLARGMRRAGELGTPGIPPTMRSQETHDGVSFTLIDNSQALNLAAMP</sequence>
<accession>A0ACC1S4W9</accession>
<dbReference type="Proteomes" id="UP001148662">
    <property type="component" value="Unassembled WGS sequence"/>
</dbReference>
<organism evidence="1 2">
    <name type="scientific">Phlebia brevispora</name>
    <dbReference type="NCBI Taxonomy" id="194682"/>
    <lineage>
        <taxon>Eukaryota</taxon>
        <taxon>Fungi</taxon>
        <taxon>Dikarya</taxon>
        <taxon>Basidiomycota</taxon>
        <taxon>Agaricomycotina</taxon>
        <taxon>Agaricomycetes</taxon>
        <taxon>Polyporales</taxon>
        <taxon>Meruliaceae</taxon>
        <taxon>Phlebia</taxon>
    </lineage>
</organism>
<protein>
    <submittedName>
        <fullName evidence="1">Uncharacterized protein</fullName>
    </submittedName>
</protein>
<proteinExistence type="predicted"/>
<comment type="caution">
    <text evidence="1">The sequence shown here is derived from an EMBL/GenBank/DDBJ whole genome shotgun (WGS) entry which is preliminary data.</text>
</comment>
<evidence type="ECO:0000313" key="1">
    <source>
        <dbReference type="EMBL" id="KAJ3532197.1"/>
    </source>
</evidence>
<gene>
    <name evidence="1" type="ORF">NM688_g7457</name>
</gene>